<feature type="compositionally biased region" description="Basic and acidic residues" evidence="1">
    <location>
        <begin position="14"/>
        <end position="23"/>
    </location>
</feature>
<protein>
    <recommendedName>
        <fullName evidence="3">DUF4875 domain-containing protein</fullName>
    </recommendedName>
</protein>
<keyword evidence="2" id="KW-0812">Transmembrane</keyword>
<feature type="compositionally biased region" description="Polar residues" evidence="1">
    <location>
        <begin position="1"/>
        <end position="10"/>
    </location>
</feature>
<dbReference type="EMBL" id="VXPY01000032">
    <property type="protein sequence ID" value="MYD89684.1"/>
    <property type="molecule type" value="Genomic_DNA"/>
</dbReference>
<dbReference type="InterPro" id="IPR032383">
    <property type="entry name" value="DUF4875"/>
</dbReference>
<organism evidence="4">
    <name type="scientific">Caldilineaceae bacterium SB0662_bin_9</name>
    <dbReference type="NCBI Taxonomy" id="2605258"/>
    <lineage>
        <taxon>Bacteria</taxon>
        <taxon>Bacillati</taxon>
        <taxon>Chloroflexota</taxon>
        <taxon>Caldilineae</taxon>
        <taxon>Caldilineales</taxon>
        <taxon>Caldilineaceae</taxon>
    </lineage>
</organism>
<reference evidence="4" key="1">
    <citation type="submission" date="2019-09" db="EMBL/GenBank/DDBJ databases">
        <title>Characterisation of the sponge microbiome using genome-centric metagenomics.</title>
        <authorList>
            <person name="Engelberts J.P."/>
            <person name="Robbins S.J."/>
            <person name="De Goeij J.M."/>
            <person name="Aranda M."/>
            <person name="Bell S.C."/>
            <person name="Webster N.S."/>
        </authorList>
    </citation>
    <scope>NUCLEOTIDE SEQUENCE</scope>
    <source>
        <strain evidence="4">SB0662_bin_9</strain>
    </source>
</reference>
<evidence type="ECO:0000256" key="1">
    <source>
        <dbReference type="SAM" id="MobiDB-lite"/>
    </source>
</evidence>
<feature type="transmembrane region" description="Helical" evidence="2">
    <location>
        <begin position="33"/>
        <end position="53"/>
    </location>
</feature>
<dbReference type="Pfam" id="PF16175">
    <property type="entry name" value="DUF4875"/>
    <property type="match status" value="1"/>
</dbReference>
<comment type="caution">
    <text evidence="4">The sequence shown here is derived from an EMBL/GenBank/DDBJ whole genome shotgun (WGS) entry which is preliminary data.</text>
</comment>
<sequence length="352" mass="39333">MSDDQIQAESPETETSKNEETRQKPKRGCRQRLFRYLGMLVIFALGLGIGYAIGVNEAPQPETVPALPATSPDLSPDPEPENAQAADVSPAAEPAETASTGLNTEWQAKSYEVIDIQDSSFGARTRHTINLVAPEAKTREERIATLMAYATYAYRQREIEDAASIRLWASAQQPWWLLAKVIFSADRCGWVGDDCGESHWHEAQASATVFTEEQLRIHVLERASAALYLEPEFAMNAEGQPLSTAGWACYEPVDIPAEGACYNDLGLLWEDTDRTSCQQLELLWVTPDEEWGVLDYTCAQEHHNQFIASQLAIDIDVVAQNHLAMMTRLHADDTKLIDIEIPRDLERQQDLD</sequence>
<feature type="region of interest" description="Disordered" evidence="1">
    <location>
        <begin position="63"/>
        <end position="98"/>
    </location>
</feature>
<dbReference type="AlphaFoldDB" id="A0A6B1DTI8"/>
<keyword evidence="2" id="KW-0472">Membrane</keyword>
<keyword evidence="2" id="KW-1133">Transmembrane helix</keyword>
<feature type="domain" description="DUF4875" evidence="3">
    <location>
        <begin position="107"/>
        <end position="229"/>
    </location>
</feature>
<name>A0A6B1DTI8_9CHLR</name>
<gene>
    <name evidence="4" type="ORF">F4Y08_05000</name>
</gene>
<evidence type="ECO:0000256" key="2">
    <source>
        <dbReference type="SAM" id="Phobius"/>
    </source>
</evidence>
<evidence type="ECO:0000313" key="4">
    <source>
        <dbReference type="EMBL" id="MYD89684.1"/>
    </source>
</evidence>
<evidence type="ECO:0000259" key="3">
    <source>
        <dbReference type="Pfam" id="PF16175"/>
    </source>
</evidence>
<accession>A0A6B1DTI8</accession>
<feature type="region of interest" description="Disordered" evidence="1">
    <location>
        <begin position="1"/>
        <end position="27"/>
    </location>
</feature>
<proteinExistence type="predicted"/>